<evidence type="ECO:0000313" key="2">
    <source>
        <dbReference type="Proteomes" id="UP000247586"/>
    </source>
</evidence>
<dbReference type="KEGG" id="mhk:DFR87_05555"/>
<keyword evidence="2" id="KW-1185">Reference proteome</keyword>
<dbReference type="GeneID" id="36834787"/>
<dbReference type="Proteomes" id="UP000247586">
    <property type="component" value="Chromosome"/>
</dbReference>
<evidence type="ECO:0000313" key="1">
    <source>
        <dbReference type="EMBL" id="AWR99255.1"/>
    </source>
</evidence>
<name>A0A2U9ITE6_9CREN</name>
<dbReference type="RefSeq" id="WP_054836448.1">
    <property type="nucleotide sequence ID" value="NZ_BBBA01000004.1"/>
</dbReference>
<organism evidence="1 2">
    <name type="scientific">Metallosphaera hakonensis JCM 8857 = DSM 7519</name>
    <dbReference type="NCBI Taxonomy" id="1293036"/>
    <lineage>
        <taxon>Archaea</taxon>
        <taxon>Thermoproteota</taxon>
        <taxon>Thermoprotei</taxon>
        <taxon>Sulfolobales</taxon>
        <taxon>Sulfolobaceae</taxon>
        <taxon>Metallosphaera</taxon>
    </lineage>
</organism>
<protein>
    <submittedName>
        <fullName evidence="1">Uncharacterized protein</fullName>
    </submittedName>
</protein>
<dbReference type="OrthoDB" id="34276at2157"/>
<reference evidence="1 2" key="1">
    <citation type="submission" date="2018-05" db="EMBL/GenBank/DDBJ databases">
        <title>Complete Genome Sequences of Extremely Thermoacidophilic, Metal-Mobilizing Type-Strain Members of the Archaeal Family Sulfolobaceae: Acidianus brierleyi DSM-1651T, Acidianus sulfidivorans DSM-18786T, Metallosphaera hakonensis DSM-7519T, and Metallosphaera prunae DSM-10039T.</title>
        <authorList>
            <person name="Counts J.A."/>
            <person name="Kelly R.M."/>
        </authorList>
    </citation>
    <scope>NUCLEOTIDE SEQUENCE [LARGE SCALE GENOMIC DNA]</scope>
    <source>
        <strain evidence="1 2">HO1-1</strain>
    </source>
</reference>
<reference evidence="2" key="2">
    <citation type="submission" date="2020-03" db="EMBL/GenBank/DDBJ databases">
        <title>Complete Genome Sequences of Extremely Thermoacidophilic, Metal-Mobilizing Type-Strain Members of the Archaeal Family Sulfolobaceae: Acidianus brierleyi DSM-1651T, Acidianus sulfidivorans DSM-18786T, Metallosphaera hakonensis DSM-7519T, and Metallosphaera prunae DSM-10039T.</title>
        <authorList>
            <person name="Counts J.A."/>
            <person name="Kelly R.M."/>
        </authorList>
    </citation>
    <scope>NUCLEOTIDE SEQUENCE [LARGE SCALE GENOMIC DNA]</scope>
    <source>
        <strain evidence="2">HO1-1</strain>
    </source>
</reference>
<accession>A0A2U9ITE6</accession>
<reference evidence="2" key="3">
    <citation type="submission" date="2020-03" db="EMBL/GenBank/DDBJ databases">
        <title>Sequencing and Assembly of Multiple Reported Metal-Biooxidizing Members of the Extremely Thermoacidophilic Archaeal Family Sulfolobaceae.</title>
        <authorList>
            <person name="Counts J.A."/>
            <person name="Kelly R.M."/>
        </authorList>
    </citation>
    <scope>NUCLEOTIDE SEQUENCE [LARGE SCALE GENOMIC DNA]</scope>
    <source>
        <strain evidence="2">HO1-1</strain>
    </source>
</reference>
<gene>
    <name evidence="1" type="ORF">DFR87_05555</name>
</gene>
<dbReference type="STRING" id="1293036.GCA_001315825_01034"/>
<dbReference type="EMBL" id="CP029287">
    <property type="protein sequence ID" value="AWR99255.1"/>
    <property type="molecule type" value="Genomic_DNA"/>
</dbReference>
<proteinExistence type="predicted"/>
<sequence length="105" mass="12283">MEEFISKVWKLIDLQFPLIVADMETYLLREGNISQEDYNKIKSIIKSVKNAYYSSDFNKLKIYLKDGLEQLKSIQPKKPFPPEMKARFDEVIKTMTELISQSATT</sequence>
<dbReference type="AlphaFoldDB" id="A0A2U9ITE6"/>